<dbReference type="InterPro" id="IPR009081">
    <property type="entry name" value="PP-bd_ACP"/>
</dbReference>
<dbReference type="RefSeq" id="WP_089248532.1">
    <property type="nucleotide sequence ID" value="NZ_FZOW01000010.1"/>
</dbReference>
<dbReference type="Pfam" id="PF00975">
    <property type="entry name" value="Thioesterase"/>
    <property type="match status" value="1"/>
</dbReference>
<accession>A0A239KEC5</accession>
<dbReference type="GO" id="GO:0008610">
    <property type="term" value="P:lipid biosynthetic process"/>
    <property type="evidence" value="ECO:0007669"/>
    <property type="project" value="UniProtKB-ARBA"/>
</dbReference>
<dbReference type="PROSITE" id="PS50075">
    <property type="entry name" value="CARRIER"/>
    <property type="match status" value="4"/>
</dbReference>
<evidence type="ECO:0000256" key="3">
    <source>
        <dbReference type="ARBA" id="ARBA00022553"/>
    </source>
</evidence>
<dbReference type="GO" id="GO:0003824">
    <property type="term" value="F:catalytic activity"/>
    <property type="evidence" value="ECO:0007669"/>
    <property type="project" value="InterPro"/>
</dbReference>
<proteinExistence type="predicted"/>
<dbReference type="NCBIfam" id="TIGR01733">
    <property type="entry name" value="AA-adenyl-dom"/>
    <property type="match status" value="4"/>
</dbReference>
<dbReference type="SMART" id="SM00824">
    <property type="entry name" value="PKS_TE"/>
    <property type="match status" value="1"/>
</dbReference>
<dbReference type="EMBL" id="FZOW01000010">
    <property type="protein sequence ID" value="SNT16350.1"/>
    <property type="molecule type" value="Genomic_DNA"/>
</dbReference>
<dbReference type="Gene3D" id="3.30.559.10">
    <property type="entry name" value="Chloramphenicol acetyltransferase-like domain"/>
    <property type="match status" value="5"/>
</dbReference>
<evidence type="ECO:0000259" key="4">
    <source>
        <dbReference type="PROSITE" id="PS50075"/>
    </source>
</evidence>
<dbReference type="Gene3D" id="2.30.38.10">
    <property type="entry name" value="Luciferase, Domain 3"/>
    <property type="match status" value="4"/>
</dbReference>
<dbReference type="Pfam" id="PF13193">
    <property type="entry name" value="AMP-binding_C"/>
    <property type="match status" value="3"/>
</dbReference>
<evidence type="ECO:0000313" key="6">
    <source>
        <dbReference type="Proteomes" id="UP000198327"/>
    </source>
</evidence>
<dbReference type="InterPro" id="IPR023213">
    <property type="entry name" value="CAT-like_dom_sf"/>
</dbReference>
<dbReference type="Gene3D" id="3.30.300.30">
    <property type="match status" value="4"/>
</dbReference>
<dbReference type="STRING" id="398843.A3K89_11020"/>
<sequence length="4807" mass="514508">MESVESLELREFTVDRSTDRTSRPFPLTAAQRGLWFAQHLMPDVPITIANFIDIRGDVDERLMQYSARRAVRELGAGSLRLVEIDGEPHQFLDGADDTAEQLDFSAEPDPEQAARAWMRDAYSRPIDLTQGPLVHAATLRIAPDRTFWYSHVHHLALDGYGAVQLMNRTAEIYSAVTSGEEPVPSKAGSLRDVYSAEDDYRASSRFDKDAAYWHDKTQDLPSPPNITGVIAPPAARSRICGEPLSEKLEAALGRAIDRLDSAFAPIAVAAVAAFLSRMTASDDVVLSLPVAGRTTALLRRSGGMVSNVLPIRVRIDGATTVADLVQSVQLELTGALRHQRYRAEDIRRSTGSSQEHRGFFGPAINIMAYESEVRFGSLTGTFNILSTGPVEDLSVNIYPAGPTGRSRIDFEANPTIYSQEMFDALYRRFVGLLGRFLDAEPTAVAADLDILDDAETRALVPARGPAAATEALLPDILARGLAADPDGTALIEGSGRVSYRDLAARSNTIARALIARGAGPETVVAVSIPRSIESVIAFWAVAATGAAFVPVDPSYPAERIGHMLTDSGALVGLSTRAVMDSLSDSLHWLALDDPSFESEISDRSSAAVDSSDRRSVLRPAHSAYVIYTSGSTGTPKGVTVTHAALTTFAASERPELTLSPDSRVLRFSSSSFDASIFEMIAAFSAGATMVIAPADVYGGRELTDLLNEHQVTHIVTAPALLSTVDVDRVPSLKHVVVGGDSCPPDLVERLRGHAELRNSYGPTESTIVITMTPPLTDPRAITIGTPLQGSSALVLDRWLRPVPLGTVGELYVGGPGLARGYHRRTSVTAHRFIADPNGNGTRLYRTGDIVRWSGSDPDRAQLEFVGRSDFQVQLHGLRIELGEVDAVLSWHQSTDFVASIVIERGGKSQLVSYVKIKPDHEFDASSLLALASDFLPSQMVPVHIVELASVPLTPSGKIDRSALPVPTDLGDTAPFRAPTDPVQQIIADAMAEVLGLGTVGIDDSFFALGGDSIVAIQLVSRAKASGIAFTPRDVFEQRTVVGLARVSTPVAEKVTLEELPGGGIGSMPLLPIARSVVARAVEPSHIDRFYQALVLTAPSDLDRDGLVRNVAAVVDHHDMLRARLVGDQLVVAPPGAVDAAALVSSTAATNLGEIVRQTAERLRPRDGIMLQVVHATELDRVVVVAHHLVVDGVSWRILVPDLATAWAQRAGSVTLPPTETSMRRWAHALYERDVSGETDSWRAVLTGCDALVGTRPLVADDAVSHIDLTVDADLTETLLGPVANTYRMGAEDVLLTTLAMALSRWRRSSSFLVQLESHGREEDSVPGADLTRTVGWFTTTYPVRLDVPDADANSVAKVIKEQIRAIPSRGAAYGMLSASGVFDDLPRPQISVNYLGRITSLPDAIAGQGWIPDLTVSIDAGSGRDLITELAVEIDVAVVDGILQARVGYVGGVVDDADLLTDLWHRAMIELAEDASKPGAGGLTPSDMSLVSVDQQRIDQWQSRFRVIDDAWPLAPLQRGLLFHADLTRGGVDPYTAQIVFELGGTIDSERLHRAAGRLLARHDALRVSFDSDHRGLPVQIVHGHRDIPWTEVDTDDVHATIARERTRPFDMADGPLLRFALVRAEERTHLVVTNHHILFDGWSMPIFVKDLLVLYAADAPIPVPAAPYRDYLTWLSRRDGATALRRWAGVLSGVDEPTLVADRFAGSVALPQDVSVPLDGPALDGLARTLGVTVNTVVQVAWSIVLSALLSRRDVVFGATVSGRPAEVPGATEALGLFINTLPVRVRFDVTDTVASLLVRIQHEQADLLDVHHVGLAEIQAAAGPGATFDTLTVFESYPVDHNALGDTTDIGGMRVLGIDVEDSTHYPLTLVTVLEPAPTMTLRFSPDAFSHGNVTTIAERLERVMATMIERPDGRVVDIDVLGPEERRAVTARWIDTRRDVEPSTLLDLLDGPIAAHAGYTCVVADGRSLTYGNFAARVRCMARYLISRDIGPETVVAVSLPRSIDQLVAIHAIVHAGGAYLPLDPALPAARLAHMIDTASPALILGSHVESSVAVIDPRTLDLSMFDTGPIHDHERRAGVRGDNTAYVIFTSGSTGRPKGVAVAHRSIVNRLVWMQDTYPLDADDVVLHKTPTTFDVSVWELFWPHMVGARTVVAEPGGHRDPKYLSGLIREQGVTTTHFVPSMLDLFLAYGDLAECTSLRQIFASGEALPRSTVRRTHEHLTTELHNLYGPTEAAVDVTYHRTDAHDGGSVPIGSPVWNTQVRVLDAALHVVPIGAVGELYLAGVQLARGYVRRAGLTSERFIADPFTDGRRLYRTGDLVRWTLDGELEYLGRNDFQVKLRGQRLELGEIEASILRAPGVASTVVTVRGEGSNERLVAYVCGTADVDTIRSHAESELPTYMVPTVFVELAHLPLGRNGKLDRSALPAPLTTPSDPISGPTEKAVAQIFSDVLDVQDIGATTSWFELGGNSLTATQVIARINAELGGHLGVRDLFDHPTVRGLGARIGGPSRLPSLTAGPRPSTVPLAPNQHRMWLLNRFDPSSAAYNIAGAVRLSGDVNVDALIAAVGDVVDRHHPLRTFYPDGPTGPHQVTVEGFALEVPVVDTFEDRLSTALLASAGRGFDVTETPPVRASVFRLSATEHVLLVVTHHIAADGWSMRPLARDLLLAYSSRAHGGLPSWGSLPVEYADYALWMRDRLGSEDDPESLASRQIAFWSEELDGVPQRLALPVDRSAPAVFSHRGDTVPFSVPESLRRSITEFATRTETTPFMVLHTALAVLLSQLSGERDITVGTPVAGRGEQSLDDLVGMFVGTLTLRTVVDPAATFSDVLVAVRDRNLAAYAHADVPFDRLVEILTPARSTAHHPLFQVMLSLDEPTPAVELPGLTVAPMDIAAPIAKFDLQVGIGSTSFDGTFTYATDLFDRSTVERFAEQFVHILTTVLADPSTVVGDIGSVRPSVVHGEPAFAKRTLPDIMTEAVIAGDVALVQGAESWTYAELDDWSNRAARELISRGAGPERSVVVAVPRSTMSIVMVWAVAKTGAAFVPVDPRYPSGRIEHMVTDSGASLGISDSVRLGGIEWISPRTLDTGSSAAITDADRIAPLRPEHRAYTIYTSGSTGVPKGVAVTHSGLAALTDELADRLHLDGDSRTLHFASSSFDASILELLMALAAGSTMVIADPDIYGGAELASAMADVTHAFLTPAAAMTLGPDALPHLRVLVVGGDACGPELVRTWADRVALFNAYGPTETTIVATLDGPLTASAPVRIGGPTRGLDAYVLDARLHPVGLGVAGELYVAGDALARGYHGNPQLTAASFVAAPSGARMYRTGDRVRIAGSGLEYLGRADAQVKVRGFRIELGEIDAVLVRHPGVAQAVSTVYSDSVVSYVVPTARPFDTDVVIEHARRVLPSHMVPRAVTVIDTVPVTTAGKIDRKALPQPVFATAAYVAPRTDSEILVAEVFSAVFERDRIGADDDFFDLGGTSLVATRVIGRINERAGITLAVRALFEAPTVAGLATHVDTAERSSLPPLVAAPRPDRIPLSAAQTRLLLLNQAAPDSPAYNIAFAVRLTGRLDVEALNLAMHDVLERHESLRTLYPVVDEPEQVVLGATDVDLDLRPRAVDDRGVLVAVSGILSRGFDVTTAVPVRGALLHTGIDQHVLVLVVHHIAADGMSMGPLARDVVAAYSARVLGTPPLWDPLPVQYADFSVWQRAALGSPEDPNSVASQQLGYWRRSLDGLPDLLELPTDRPRPAVASQRGAQVGFDLSTDQAAAVRSLAHSHGATAFMVMNAVYAILLARVSGTSDIAVGTTVSGRGAGALDDVVGMFVGTLVFRTEYRAGESFEELLRRVRETNLDALAHSDIPFEQVVQTVAPTRSTSHSPLFQTLLAYEPERPSTLELPGLTVSEFPYESSVTRFDLALTLTDTADGIHGSLRYSTDLFDVGTAERFASMFRTILDAAVENPGCAVGDIELISGSEGTLRGPEPSEPQTLSNLIAAAVHRNPDGVAVRWNGHGYTYREADEASNRLARVLLGYGIGPETVVALGLPRSWESVLAVWAVTKTGAAYLPVDPTYPRDRLDHMIIDSDAAMGITLASYRAGLPDGITWLELDGPETAGDLAHASGKVVRPEHPAHLDNIAYMIYTSGSTGRPKGVVVSHRGLANLAGSRRTLHQVMSGSRFLHAASPSFDMAVGEMVSALSASATLVVSPTQILGGDELEELIRAEGVTHALMTPSALSTLDPDRVETLRVVCVGGEACSPELVARWAPGRVMLNGYGPTEATDISTLGVVDGDSPVDIGSPVSGFDVFVLDAHLKPVPTGVPGELYVAGPALARGYHGRAGLTSSRFVANPFGTGRMYRTGDIVRCTPDGRLRYIGRGDTQVKIRGFRIELGEIDAALSTHPDVDFAVTLGRPGPSGETVLVSYVLGSPGDARSHLRKTLPGYMIPSAVVSIDAVPRTPTGKLDVSALPAPDHTARVYEPPTTATEDIVTRAFAKVLDMDKVGIADDFFALGGTSLTAMRVVSALRIETGTSLSLQSVLTDPTASAVAALLDSGGSASSSFDIVFPIRTTGTSAPMFCIHPIVGLSWCYTIFENYTDGPIYGLQTPGPSELPDSLDGLARRYIEEIEKIAPDGPVHLLGWSLGGTIAHAMAVHLRAAGKEVASLIMLDSHATSPNDWDTDVPAADLLDAVGISLPDIDDQVISLDVLPSLVGGVVDSADAERLLAAARHNHSLAARHQPGVYDGDVLFVGAGAEERLGVATWHPYVRGELSNVSVQHSHWQMMSDAAVASYGPVVARRLARKVGGQ</sequence>
<dbReference type="Gene3D" id="3.40.50.1820">
    <property type="entry name" value="alpha/beta hydrolase"/>
    <property type="match status" value="1"/>
</dbReference>
<protein>
    <submittedName>
        <fullName evidence="5">Non-ribosomal peptide synthase domain TIGR01720/amino acid adenylation domain-containing protein</fullName>
    </submittedName>
</protein>
<dbReference type="InterPro" id="IPR000873">
    <property type="entry name" value="AMP-dep_synth/lig_dom"/>
</dbReference>
<dbReference type="SUPFAM" id="SSF56801">
    <property type="entry name" value="Acetyl-CoA synthetase-like"/>
    <property type="match status" value="4"/>
</dbReference>
<evidence type="ECO:0000256" key="1">
    <source>
        <dbReference type="ARBA" id="ARBA00001957"/>
    </source>
</evidence>
<dbReference type="FunFam" id="3.40.50.980:FF:000001">
    <property type="entry name" value="Non-ribosomal peptide synthetase"/>
    <property type="match status" value="1"/>
</dbReference>
<dbReference type="InterPro" id="IPR029058">
    <property type="entry name" value="AB_hydrolase_fold"/>
</dbReference>
<dbReference type="SMART" id="SM00823">
    <property type="entry name" value="PKS_PP"/>
    <property type="match status" value="4"/>
</dbReference>
<dbReference type="SUPFAM" id="SSF47336">
    <property type="entry name" value="ACP-like"/>
    <property type="match status" value="4"/>
</dbReference>
<dbReference type="GO" id="GO:0043041">
    <property type="term" value="P:amino acid activation for nonribosomal peptide biosynthetic process"/>
    <property type="evidence" value="ECO:0007669"/>
    <property type="project" value="TreeGrafter"/>
</dbReference>
<dbReference type="Gene3D" id="1.10.1200.10">
    <property type="entry name" value="ACP-like"/>
    <property type="match status" value="3"/>
</dbReference>
<dbReference type="CDD" id="cd19540">
    <property type="entry name" value="LCL_NRPS-like"/>
    <property type="match status" value="2"/>
</dbReference>
<dbReference type="PROSITE" id="PS00012">
    <property type="entry name" value="PHOSPHOPANTETHEINE"/>
    <property type="match status" value="2"/>
</dbReference>
<comment type="cofactor">
    <cofactor evidence="1">
        <name>pantetheine 4'-phosphate</name>
        <dbReference type="ChEBI" id="CHEBI:47942"/>
    </cofactor>
</comment>
<dbReference type="InterPro" id="IPR025110">
    <property type="entry name" value="AMP-bd_C"/>
</dbReference>
<reference evidence="6" key="1">
    <citation type="submission" date="2017-06" db="EMBL/GenBank/DDBJ databases">
        <authorList>
            <person name="Varghese N."/>
            <person name="Submissions S."/>
        </authorList>
    </citation>
    <scope>NUCLEOTIDE SEQUENCE [LARGE SCALE GENOMIC DNA]</scope>
    <source>
        <strain evidence="6">JCM 23211</strain>
    </source>
</reference>
<dbReference type="Pfam" id="PF00550">
    <property type="entry name" value="PP-binding"/>
    <property type="match status" value="4"/>
</dbReference>
<dbReference type="CDD" id="cd05930">
    <property type="entry name" value="A_NRPS"/>
    <property type="match status" value="1"/>
</dbReference>
<dbReference type="Pfam" id="PF00501">
    <property type="entry name" value="AMP-binding"/>
    <property type="match status" value="4"/>
</dbReference>
<dbReference type="PANTHER" id="PTHR45527:SF1">
    <property type="entry name" value="FATTY ACID SYNTHASE"/>
    <property type="match status" value="1"/>
</dbReference>
<dbReference type="InterPro" id="IPR001242">
    <property type="entry name" value="Condensation_dom"/>
</dbReference>
<dbReference type="InterPro" id="IPR045851">
    <property type="entry name" value="AMP-bd_C_sf"/>
</dbReference>
<dbReference type="FunFam" id="3.40.50.980:FF:000002">
    <property type="entry name" value="Enterobactin synthetase component F"/>
    <property type="match status" value="1"/>
</dbReference>
<dbReference type="InterPro" id="IPR036736">
    <property type="entry name" value="ACP-like_sf"/>
</dbReference>
<dbReference type="FunFam" id="1.10.1200.10:FF:000016">
    <property type="entry name" value="Non-ribosomal peptide synthase"/>
    <property type="match status" value="1"/>
</dbReference>
<dbReference type="FunFam" id="2.30.38.10:FF:000001">
    <property type="entry name" value="Non-ribosomal peptide synthetase PvdI"/>
    <property type="match status" value="1"/>
</dbReference>
<organism evidence="5 6">
    <name type="scientific">Rhodococcoides kyotonense</name>
    <dbReference type="NCBI Taxonomy" id="398843"/>
    <lineage>
        <taxon>Bacteria</taxon>
        <taxon>Bacillati</taxon>
        <taxon>Actinomycetota</taxon>
        <taxon>Actinomycetes</taxon>
        <taxon>Mycobacteriales</taxon>
        <taxon>Nocardiaceae</taxon>
        <taxon>Rhodococcoides</taxon>
    </lineage>
</organism>
<dbReference type="InterPro" id="IPR020806">
    <property type="entry name" value="PKS_PP-bd"/>
</dbReference>
<dbReference type="InterPro" id="IPR010071">
    <property type="entry name" value="AA_adenyl_dom"/>
</dbReference>
<dbReference type="InterPro" id="IPR020845">
    <property type="entry name" value="AMP-binding_CS"/>
</dbReference>
<dbReference type="Proteomes" id="UP000198327">
    <property type="component" value="Unassembled WGS sequence"/>
</dbReference>
<dbReference type="Pfam" id="PF00668">
    <property type="entry name" value="Condensation"/>
    <property type="match status" value="5"/>
</dbReference>
<evidence type="ECO:0000313" key="5">
    <source>
        <dbReference type="EMBL" id="SNT16350.1"/>
    </source>
</evidence>
<feature type="domain" description="Carrier" evidence="4">
    <location>
        <begin position="977"/>
        <end position="1051"/>
    </location>
</feature>
<evidence type="ECO:0000256" key="2">
    <source>
        <dbReference type="ARBA" id="ARBA00022450"/>
    </source>
</evidence>
<dbReference type="SUPFAM" id="SSF52777">
    <property type="entry name" value="CoA-dependent acyltransferases"/>
    <property type="match status" value="10"/>
</dbReference>
<dbReference type="NCBIfam" id="NF003417">
    <property type="entry name" value="PRK04813.1"/>
    <property type="match status" value="4"/>
</dbReference>
<dbReference type="PANTHER" id="PTHR45527">
    <property type="entry name" value="NONRIBOSOMAL PEPTIDE SYNTHETASE"/>
    <property type="match status" value="1"/>
</dbReference>
<name>A0A239KEC5_9NOCA</name>
<dbReference type="InterPro" id="IPR001031">
    <property type="entry name" value="Thioesterase"/>
</dbReference>
<dbReference type="InterPro" id="IPR006162">
    <property type="entry name" value="Ppantetheine_attach_site"/>
</dbReference>
<dbReference type="GO" id="GO:0031177">
    <property type="term" value="F:phosphopantetheine binding"/>
    <property type="evidence" value="ECO:0007669"/>
    <property type="project" value="InterPro"/>
</dbReference>
<feature type="domain" description="Carrier" evidence="4">
    <location>
        <begin position="4481"/>
        <end position="4556"/>
    </location>
</feature>
<dbReference type="GO" id="GO:0072330">
    <property type="term" value="P:monocarboxylic acid biosynthetic process"/>
    <property type="evidence" value="ECO:0007669"/>
    <property type="project" value="UniProtKB-ARBA"/>
</dbReference>
<dbReference type="Gene3D" id="3.30.559.30">
    <property type="entry name" value="Nonribosomal peptide synthetase, condensation domain"/>
    <property type="match status" value="5"/>
</dbReference>
<dbReference type="GO" id="GO:0044550">
    <property type="term" value="P:secondary metabolite biosynthetic process"/>
    <property type="evidence" value="ECO:0007669"/>
    <property type="project" value="TreeGrafter"/>
</dbReference>
<keyword evidence="2" id="KW-0596">Phosphopantetheine</keyword>
<dbReference type="CDD" id="cd17646">
    <property type="entry name" value="A_NRPS_AB3403-like"/>
    <property type="match status" value="1"/>
</dbReference>
<gene>
    <name evidence="5" type="ORF">SAMN05421642_110108</name>
</gene>
<feature type="domain" description="Carrier" evidence="4">
    <location>
        <begin position="2439"/>
        <end position="2514"/>
    </location>
</feature>
<dbReference type="GO" id="GO:0005829">
    <property type="term" value="C:cytosol"/>
    <property type="evidence" value="ECO:0007669"/>
    <property type="project" value="TreeGrafter"/>
</dbReference>
<dbReference type="OrthoDB" id="5475787at2"/>
<keyword evidence="6" id="KW-1185">Reference proteome</keyword>
<keyword evidence="3" id="KW-0597">Phosphoprotein</keyword>
<dbReference type="SUPFAM" id="SSF53474">
    <property type="entry name" value="alpha/beta-Hydrolases"/>
    <property type="match status" value="1"/>
</dbReference>
<dbReference type="UniPathway" id="UPA00011"/>
<dbReference type="InterPro" id="IPR020802">
    <property type="entry name" value="TesA-like"/>
</dbReference>
<feature type="domain" description="Carrier" evidence="4">
    <location>
        <begin position="3450"/>
        <end position="3525"/>
    </location>
</feature>
<dbReference type="Gene3D" id="3.40.50.980">
    <property type="match status" value="8"/>
</dbReference>
<dbReference type="PROSITE" id="PS00455">
    <property type="entry name" value="AMP_BINDING"/>
    <property type="match status" value="3"/>
</dbReference>
<dbReference type="FunFam" id="3.40.50.12780:FF:000012">
    <property type="entry name" value="Non-ribosomal peptide synthetase"/>
    <property type="match status" value="1"/>
</dbReference>